<dbReference type="Proteomes" id="UP000186601">
    <property type="component" value="Unassembled WGS sequence"/>
</dbReference>
<keyword evidence="3" id="KW-1185">Reference proteome</keyword>
<accession>A0A2R6NYZ8</accession>
<evidence type="ECO:0000313" key="2">
    <source>
        <dbReference type="EMBL" id="PSR80888.1"/>
    </source>
</evidence>
<feature type="compositionally biased region" description="Pro residues" evidence="1">
    <location>
        <begin position="76"/>
        <end position="90"/>
    </location>
</feature>
<feature type="region of interest" description="Disordered" evidence="1">
    <location>
        <begin position="21"/>
        <end position="44"/>
    </location>
</feature>
<organism evidence="2 3">
    <name type="scientific">Hermanssonia centrifuga</name>
    <dbReference type="NCBI Taxonomy" id="98765"/>
    <lineage>
        <taxon>Eukaryota</taxon>
        <taxon>Fungi</taxon>
        <taxon>Dikarya</taxon>
        <taxon>Basidiomycota</taxon>
        <taxon>Agaricomycotina</taxon>
        <taxon>Agaricomycetes</taxon>
        <taxon>Polyporales</taxon>
        <taxon>Meruliaceae</taxon>
        <taxon>Hermanssonia</taxon>
    </lineage>
</organism>
<evidence type="ECO:0000256" key="1">
    <source>
        <dbReference type="SAM" id="MobiDB-lite"/>
    </source>
</evidence>
<evidence type="ECO:0000313" key="3">
    <source>
        <dbReference type="Proteomes" id="UP000186601"/>
    </source>
</evidence>
<feature type="compositionally biased region" description="Pro residues" evidence="1">
    <location>
        <begin position="24"/>
        <end position="40"/>
    </location>
</feature>
<name>A0A2R6NYZ8_9APHY</name>
<comment type="caution">
    <text evidence="2">The sequence shown here is derived from an EMBL/GenBank/DDBJ whole genome shotgun (WGS) entry which is preliminary data.</text>
</comment>
<sequence length="172" mass="18216">MHGHLPLRLDDQALATAPLAANLTPPPTQLTGDPAPPACAPSPFNGMTEADAVALWNHIKHLLPVQSNPGGSLPQPIAPPEPSQEAPPLPDESNLMVADPAVIAHARAQATAPNNSRTPVLPAIEPGFMATSFREYLHLPQVIRALEAQQAVGHPAKGGQTHETDRIVIRHY</sequence>
<dbReference type="EMBL" id="MLYV02000635">
    <property type="protein sequence ID" value="PSR80888.1"/>
    <property type="molecule type" value="Genomic_DNA"/>
</dbReference>
<gene>
    <name evidence="2" type="ORF">PHLCEN_2v6597</name>
</gene>
<reference evidence="2 3" key="1">
    <citation type="submission" date="2018-02" db="EMBL/GenBank/DDBJ databases">
        <title>Genome sequence of the basidiomycete white-rot fungus Phlebia centrifuga.</title>
        <authorList>
            <person name="Granchi Z."/>
            <person name="Peng M."/>
            <person name="de Vries R.P."/>
            <person name="Hilden K."/>
            <person name="Makela M.R."/>
            <person name="Grigoriev I."/>
            <person name="Riley R."/>
        </authorList>
    </citation>
    <scope>NUCLEOTIDE SEQUENCE [LARGE SCALE GENOMIC DNA]</scope>
    <source>
        <strain evidence="2 3">FBCC195</strain>
    </source>
</reference>
<protein>
    <submittedName>
        <fullName evidence="2">Uncharacterized protein</fullName>
    </submittedName>
</protein>
<proteinExistence type="predicted"/>
<feature type="region of interest" description="Disordered" evidence="1">
    <location>
        <begin position="66"/>
        <end position="91"/>
    </location>
</feature>
<dbReference type="AlphaFoldDB" id="A0A2R6NYZ8"/>